<dbReference type="EMBL" id="KZ821232">
    <property type="protein sequence ID" value="PYH45400.1"/>
    <property type="molecule type" value="Genomic_DNA"/>
</dbReference>
<organism evidence="2 3">
    <name type="scientific">Aspergillus saccharolyticus JOP 1030-1</name>
    <dbReference type="NCBI Taxonomy" id="1450539"/>
    <lineage>
        <taxon>Eukaryota</taxon>
        <taxon>Fungi</taxon>
        <taxon>Dikarya</taxon>
        <taxon>Ascomycota</taxon>
        <taxon>Pezizomycotina</taxon>
        <taxon>Eurotiomycetes</taxon>
        <taxon>Eurotiomycetidae</taxon>
        <taxon>Eurotiales</taxon>
        <taxon>Aspergillaceae</taxon>
        <taxon>Aspergillus</taxon>
        <taxon>Aspergillus subgen. Circumdati</taxon>
    </lineage>
</organism>
<feature type="region of interest" description="Disordered" evidence="1">
    <location>
        <begin position="1"/>
        <end position="103"/>
    </location>
</feature>
<dbReference type="Proteomes" id="UP000248349">
    <property type="component" value="Unassembled WGS sequence"/>
</dbReference>
<dbReference type="GeneID" id="37078621"/>
<dbReference type="STRING" id="1450539.A0A318ZNC4"/>
<reference evidence="2 3" key="1">
    <citation type="submission" date="2016-12" db="EMBL/GenBank/DDBJ databases">
        <title>The genomes of Aspergillus section Nigri reveals drivers in fungal speciation.</title>
        <authorList>
            <consortium name="DOE Joint Genome Institute"/>
            <person name="Vesth T.C."/>
            <person name="Nybo J."/>
            <person name="Theobald S."/>
            <person name="Brandl J."/>
            <person name="Frisvad J.C."/>
            <person name="Nielsen K.F."/>
            <person name="Lyhne E.K."/>
            <person name="Kogle M.E."/>
            <person name="Kuo A."/>
            <person name="Riley R."/>
            <person name="Clum A."/>
            <person name="Nolan M."/>
            <person name="Lipzen A."/>
            <person name="Salamov A."/>
            <person name="Henrissat B."/>
            <person name="Wiebenga A."/>
            <person name="De Vries R.P."/>
            <person name="Grigoriev I.V."/>
            <person name="Mortensen U.H."/>
            <person name="Andersen M.R."/>
            <person name="Baker S.E."/>
        </authorList>
    </citation>
    <scope>NUCLEOTIDE SEQUENCE [LARGE SCALE GENOMIC DNA]</scope>
    <source>
        <strain evidence="2 3">JOP 1030-1</strain>
    </source>
</reference>
<name>A0A318ZNC4_9EURO</name>
<keyword evidence="3" id="KW-1185">Reference proteome</keyword>
<dbReference type="OrthoDB" id="5350396at2759"/>
<dbReference type="RefSeq" id="XP_025431382.1">
    <property type="nucleotide sequence ID" value="XM_025577392.1"/>
</dbReference>
<feature type="compositionally biased region" description="Low complexity" evidence="1">
    <location>
        <begin position="46"/>
        <end position="57"/>
    </location>
</feature>
<gene>
    <name evidence="2" type="ORF">BP01DRAFT_382836</name>
</gene>
<protein>
    <submittedName>
        <fullName evidence="2">Uncharacterized protein</fullName>
    </submittedName>
</protein>
<dbReference type="AlphaFoldDB" id="A0A318ZNC4"/>
<accession>A0A318ZNC4</accession>
<evidence type="ECO:0000256" key="1">
    <source>
        <dbReference type="SAM" id="MobiDB-lite"/>
    </source>
</evidence>
<evidence type="ECO:0000313" key="3">
    <source>
        <dbReference type="Proteomes" id="UP000248349"/>
    </source>
</evidence>
<sequence>MRRINDYFQRPSFAATTESYQDARQEPPAKEPSPVPPQSSPLTEVSSSFFSRNDSSSPVRTKQEPPGSPTPSIEDEVKHGTQDEDFSPPKIPLPGSSFNSSQRIVKDGKEVVMGSDGEDTDSIGSLESPADLFMKFANTNHSPLASELARSDRTTSAKTSMLTRLEKPAPTYKNTLDSLVIAAVDDQETEAGIAKLRESFDKAAKEPVHRKGQLHEGILTSALGDGEDEMDMQRLLHALRRTDAFDPAKAWHFFEFKEELPPTLEFPAECIKPTSYLRSLKANHSRERAFHSGIVDFALSRSFLPDKVISWIFHSIPMEPQDNIRHAYCRAIKNTNAQHIKALIRPDDFRMLFERLGAVPNALAVNEPILPDVDPKDYPQAISQHQSLVLSVLDLICGAADLFADDTREYLLNVLFRLTLDVTLTNVATISSSIERAIITVLESASEETVDDLMHRICTTTLSTFKDASFHSRLLKHILPEADWIATLRCRLAVSFLIDNPSPLREPLDQLLSLTRITDILKRDIFDIKKYKGKDKPEYDYGELLAITSLLSIAIDSGRCQAEFADREAEKAFNARVDVVADRLKKIFTSIEDAGASHLKRTLAKEALETLHYRIVYSVRTKPRPKKSIYGTIEARDYDRKAFKGFYPQIKASAGTEIPIRQHEVPPR</sequence>
<evidence type="ECO:0000313" key="2">
    <source>
        <dbReference type="EMBL" id="PYH45400.1"/>
    </source>
</evidence>
<feature type="compositionally biased region" description="Pro residues" evidence="1">
    <location>
        <begin position="30"/>
        <end position="39"/>
    </location>
</feature>
<proteinExistence type="predicted"/>